<dbReference type="RefSeq" id="WP_021170426.1">
    <property type="nucleotide sequence ID" value="NZ_CTRP01000014.1"/>
</dbReference>
<dbReference type="AlphaFoldDB" id="A0A0U1L403"/>
<reference evidence="3" key="1">
    <citation type="submission" date="2015-03" db="EMBL/GenBank/DDBJ databases">
        <authorList>
            <person name="Nijsse Bart"/>
        </authorList>
    </citation>
    <scope>NUCLEOTIDE SEQUENCE [LARGE SCALE GENOMIC DNA]</scope>
</reference>
<keyword evidence="3" id="KW-1185">Reference proteome</keyword>
<accession>A0A0U1L403</accession>
<name>A0A0U1L403_9FIRM</name>
<dbReference type="EMBL" id="CTRP01000014">
    <property type="protein sequence ID" value="CQR74431.1"/>
    <property type="molecule type" value="Genomic_DNA"/>
</dbReference>
<evidence type="ECO:0000313" key="3">
    <source>
        <dbReference type="Proteomes" id="UP000049855"/>
    </source>
</evidence>
<evidence type="ECO:0000313" key="2">
    <source>
        <dbReference type="EMBL" id="CQR74431.1"/>
    </source>
</evidence>
<proteinExistence type="predicted"/>
<sequence>MQRKEKETLCLPLSWVIWCCLVADGGCYHPDSQRAGHGGRRSARPGGPPIREKTVRTQTPAAGGKEKNRPNKKGGMVS</sequence>
<feature type="region of interest" description="Disordered" evidence="1">
    <location>
        <begin position="31"/>
        <end position="78"/>
    </location>
</feature>
<protein>
    <submittedName>
        <fullName evidence="2">Uncharacterized protein</fullName>
    </submittedName>
</protein>
<gene>
    <name evidence="2" type="ORF">SpAn4DRAFT_0893</name>
</gene>
<evidence type="ECO:0000256" key="1">
    <source>
        <dbReference type="SAM" id="MobiDB-lite"/>
    </source>
</evidence>
<dbReference type="Proteomes" id="UP000049855">
    <property type="component" value="Unassembled WGS sequence"/>
</dbReference>
<organism evidence="2 3">
    <name type="scientific">Sporomusa ovata</name>
    <dbReference type="NCBI Taxonomy" id="2378"/>
    <lineage>
        <taxon>Bacteria</taxon>
        <taxon>Bacillati</taxon>
        <taxon>Bacillota</taxon>
        <taxon>Negativicutes</taxon>
        <taxon>Selenomonadales</taxon>
        <taxon>Sporomusaceae</taxon>
        <taxon>Sporomusa</taxon>
    </lineage>
</organism>